<dbReference type="GO" id="GO:0004725">
    <property type="term" value="F:protein tyrosine phosphatase activity"/>
    <property type="evidence" value="ECO:0007669"/>
    <property type="project" value="UniProtKB-EC"/>
</dbReference>
<proteinExistence type="inferred from homology"/>
<dbReference type="OrthoDB" id="2017893at2759"/>
<dbReference type="PROSITE" id="PS50054">
    <property type="entry name" value="TYR_PHOSPHATASE_DUAL"/>
    <property type="match status" value="1"/>
</dbReference>
<dbReference type="PROSITE" id="PS00383">
    <property type="entry name" value="TYR_PHOSPHATASE_1"/>
    <property type="match status" value="1"/>
</dbReference>
<dbReference type="InterPro" id="IPR029021">
    <property type="entry name" value="Prot-tyrosine_phosphatase-like"/>
</dbReference>
<reference evidence="7 8" key="1">
    <citation type="journal article" date="2012" name="Nucleic Acids Res.">
        <title>Sequencing of the smallest Apicomplexan genome from the human pathogen Babesia microti.</title>
        <authorList>
            <person name="Cornillot E."/>
            <person name="Hadj-Kaddour K."/>
            <person name="Dassouli A."/>
            <person name="Noel B."/>
            <person name="Ranwez V."/>
            <person name="Vacherie B."/>
            <person name="Augagneur Y."/>
            <person name="Bres V."/>
            <person name="Duclos A."/>
            <person name="Randazzo S."/>
            <person name="Carcy B."/>
            <person name="Debierre-Grockiego F."/>
            <person name="Delbecq S."/>
            <person name="Moubri-Menage K."/>
            <person name="Shams-Eldin H."/>
            <person name="Usmani-Brown S."/>
            <person name="Bringaud F."/>
            <person name="Wincker P."/>
            <person name="Vivares C.P."/>
            <person name="Schwarz R.T."/>
            <person name="Schetters T.P."/>
            <person name="Krause P.J."/>
            <person name="Gorenflot A."/>
            <person name="Berry V."/>
            <person name="Barbe V."/>
            <person name="Ben Mamoun C."/>
        </authorList>
    </citation>
    <scope>NUCLEOTIDE SEQUENCE [LARGE SCALE GENOMIC DNA]</scope>
    <source>
        <strain evidence="7 8">RI</strain>
    </source>
</reference>
<reference evidence="7 8" key="2">
    <citation type="journal article" date="2013" name="PLoS ONE">
        <title>Whole genome mapping and re-organization of the nuclear and mitochondrial genomes of Babesia microti isolates.</title>
        <authorList>
            <person name="Cornillot E."/>
            <person name="Dassouli A."/>
            <person name="Garg A."/>
            <person name="Pachikara N."/>
            <person name="Randazzo S."/>
            <person name="Depoix D."/>
            <person name="Carcy B."/>
            <person name="Delbecq S."/>
            <person name="Frutos R."/>
            <person name="Silva J.C."/>
            <person name="Sutton R."/>
            <person name="Krause P.J."/>
            <person name="Mamoun C.B."/>
        </authorList>
    </citation>
    <scope>NUCLEOTIDE SEQUENCE [LARGE SCALE GENOMIC DNA]</scope>
    <source>
        <strain evidence="7 8">RI</strain>
    </source>
</reference>
<dbReference type="Gene3D" id="3.90.190.10">
    <property type="entry name" value="Protein tyrosine phosphatase superfamily"/>
    <property type="match status" value="1"/>
</dbReference>
<dbReference type="VEuPathDB" id="PiroplasmaDB:BmR1_04g07765"/>
<keyword evidence="3 7" id="KW-0378">Hydrolase</keyword>
<dbReference type="PANTHER" id="PTHR45848:SF4">
    <property type="entry name" value="DUAL SPECIFICITY PROTEIN PHOSPHATASE 12"/>
    <property type="match status" value="1"/>
</dbReference>
<dbReference type="InterPro" id="IPR000340">
    <property type="entry name" value="Dual-sp_phosphatase_cat-dom"/>
</dbReference>
<evidence type="ECO:0000313" key="7">
    <source>
        <dbReference type="EMBL" id="SIO73765.1"/>
    </source>
</evidence>
<dbReference type="InterPro" id="IPR016130">
    <property type="entry name" value="Tyr_Pase_AS"/>
</dbReference>
<feature type="domain" description="Tyrosine specific protein phosphatases" evidence="6">
    <location>
        <begin position="72"/>
        <end position="127"/>
    </location>
</feature>
<dbReference type="InterPro" id="IPR000387">
    <property type="entry name" value="Tyr_Pase_dom"/>
</dbReference>
<accession>A0A1N6LY20</accession>
<dbReference type="EMBL" id="LN871599">
    <property type="protein sequence ID" value="SIO73765.1"/>
    <property type="molecule type" value="Genomic_DNA"/>
</dbReference>
<dbReference type="PROSITE" id="PS50056">
    <property type="entry name" value="TYR_PHOSPHATASE_2"/>
    <property type="match status" value="1"/>
</dbReference>
<dbReference type="AlphaFoldDB" id="A0A1N6LY20"/>
<dbReference type="InterPro" id="IPR003595">
    <property type="entry name" value="Tyr_Pase_cat"/>
</dbReference>
<dbReference type="KEGG" id="bmic:BmR1_04g07765"/>
<dbReference type="PANTHER" id="PTHR45848">
    <property type="entry name" value="DUAL SPECIFICITY PROTEIN PHOSPHATASE 12 FAMILY MEMBER"/>
    <property type="match status" value="1"/>
</dbReference>
<dbReference type="Proteomes" id="UP000002899">
    <property type="component" value="Chromosome IV"/>
</dbReference>
<keyword evidence="4" id="KW-0904">Protein phosphatase</keyword>
<evidence type="ECO:0000256" key="3">
    <source>
        <dbReference type="ARBA" id="ARBA00022801"/>
    </source>
</evidence>
<evidence type="ECO:0000256" key="2">
    <source>
        <dbReference type="ARBA" id="ARBA00013064"/>
    </source>
</evidence>
<dbReference type="RefSeq" id="XP_021337827.1">
    <property type="nucleotide sequence ID" value="XM_021482631.1"/>
</dbReference>
<organism evidence="7 8">
    <name type="scientific">Babesia microti (strain RI)</name>
    <dbReference type="NCBI Taxonomy" id="1133968"/>
    <lineage>
        <taxon>Eukaryota</taxon>
        <taxon>Sar</taxon>
        <taxon>Alveolata</taxon>
        <taxon>Apicomplexa</taxon>
        <taxon>Aconoidasida</taxon>
        <taxon>Piroplasmida</taxon>
        <taxon>Babesiidae</taxon>
        <taxon>Babesia</taxon>
    </lineage>
</organism>
<dbReference type="GeneID" id="24426194"/>
<gene>
    <name evidence="7" type="ORF">BmR1_04g07765</name>
</gene>
<dbReference type="CDD" id="cd14498">
    <property type="entry name" value="DSP"/>
    <property type="match status" value="1"/>
</dbReference>
<protein>
    <recommendedName>
        <fullName evidence="2">protein-tyrosine-phosphatase</fullName>
        <ecNumber evidence="2">3.1.3.48</ecNumber>
    </recommendedName>
</protein>
<feature type="domain" description="Tyrosine-protein phosphatase" evidence="5">
    <location>
        <begin position="1"/>
        <end position="151"/>
    </location>
</feature>
<dbReference type="SMART" id="SM00195">
    <property type="entry name" value="DSPc"/>
    <property type="match status" value="1"/>
</dbReference>
<dbReference type="GO" id="GO:0008138">
    <property type="term" value="F:protein tyrosine/serine/threonine phosphatase activity"/>
    <property type="evidence" value="ECO:0007669"/>
    <property type="project" value="TreeGrafter"/>
</dbReference>
<dbReference type="SMART" id="SM00404">
    <property type="entry name" value="PTPc_motif"/>
    <property type="match status" value="1"/>
</dbReference>
<dbReference type="InterPro" id="IPR020422">
    <property type="entry name" value="TYR_PHOSPHATASE_DUAL_dom"/>
</dbReference>
<dbReference type="Pfam" id="PF00782">
    <property type="entry name" value="DSPc"/>
    <property type="match status" value="1"/>
</dbReference>
<dbReference type="EC" id="3.1.3.48" evidence="2"/>
<name>A0A1N6LY20_BABMR</name>
<keyword evidence="8" id="KW-1185">Reference proteome</keyword>
<evidence type="ECO:0000256" key="4">
    <source>
        <dbReference type="ARBA" id="ARBA00022912"/>
    </source>
</evidence>
<evidence type="ECO:0000259" key="5">
    <source>
        <dbReference type="PROSITE" id="PS50054"/>
    </source>
</evidence>
<comment type="similarity">
    <text evidence="1">Belongs to the protein-tyrosine phosphatase family. Non-receptor class dual specificity subfamily.</text>
</comment>
<evidence type="ECO:0000256" key="1">
    <source>
        <dbReference type="ARBA" id="ARBA00008601"/>
    </source>
</evidence>
<reference evidence="7 8" key="3">
    <citation type="journal article" date="2016" name="Sci. Rep.">
        <title>Genome-wide diversity and gene expression profiling of Babesia microti isolates identify polymorphic genes that mediate host-pathogen interactions.</title>
        <authorList>
            <person name="Silva J.C."/>
            <person name="Cornillot E."/>
            <person name="McCracken C."/>
            <person name="Usmani-Brown S."/>
            <person name="Dwivedi A."/>
            <person name="Ifeonu O.O."/>
            <person name="Crabtree J."/>
            <person name="Gotia H.T."/>
            <person name="Virji A.Z."/>
            <person name="Reynes C."/>
            <person name="Colinge J."/>
            <person name="Kumar V."/>
            <person name="Lawres L."/>
            <person name="Pazzi J.E."/>
            <person name="Pablo J.V."/>
            <person name="Hung C."/>
            <person name="Brancato J."/>
            <person name="Kumari P."/>
            <person name="Orvis J."/>
            <person name="Tretina K."/>
            <person name="Chibucos M."/>
            <person name="Ott S."/>
            <person name="Sadzewicz L."/>
            <person name="Sengamalay N."/>
            <person name="Shetty A.C."/>
            <person name="Su Q."/>
            <person name="Tallon L."/>
            <person name="Fraser C.M."/>
            <person name="Frutos R."/>
            <person name="Molina D.M."/>
            <person name="Krause P.J."/>
            <person name="Ben Mamoun C."/>
        </authorList>
    </citation>
    <scope>NUCLEOTIDE SEQUENCE [LARGE SCALE GENOMIC DNA]</scope>
    <source>
        <strain evidence="7 8">RI</strain>
    </source>
</reference>
<evidence type="ECO:0000259" key="6">
    <source>
        <dbReference type="PROSITE" id="PS50056"/>
    </source>
</evidence>
<evidence type="ECO:0000313" key="8">
    <source>
        <dbReference type="Proteomes" id="UP000002899"/>
    </source>
</evidence>
<dbReference type="SUPFAM" id="SSF52799">
    <property type="entry name" value="(Phosphotyrosine protein) phosphatases II"/>
    <property type="match status" value="1"/>
</dbReference>
<sequence length="290" mass="33776">MNLGDTLQIGSLNFAETHFNNFSAIISVCPFVPNWCGKHDEPRQELQFEEHIDDSIHHLIVPCLDDLNEPIFKHFDTVNKFIDKYINTGKVLIHCVAGISRSSSFCLAYYMCKNKCGYAKSMHLLRNVYSNSQPNDGFVRQLILYEKYKWSIPDYDQFLLEAKTYSDELIKSNSDRVYDCCVSYNCRKCRIRLFYEKNVWNHKPKQNKICHSIFIEPMDWMSGLNEQSGKLICKNEKCSAKLGSFIWHGNKCNCGYRQIPSFQIHLNKVDKILLADPVKFKGENPQPLFN</sequence>